<dbReference type="RefSeq" id="XP_022459759.1">
    <property type="nucleotide sequence ID" value="XM_022602191.1"/>
</dbReference>
<dbReference type="Proteomes" id="UP000019384">
    <property type="component" value="Unassembled WGS sequence"/>
</dbReference>
<organism evidence="1 2">
    <name type="scientific">Kuraishia capsulata CBS 1993</name>
    <dbReference type="NCBI Taxonomy" id="1382522"/>
    <lineage>
        <taxon>Eukaryota</taxon>
        <taxon>Fungi</taxon>
        <taxon>Dikarya</taxon>
        <taxon>Ascomycota</taxon>
        <taxon>Saccharomycotina</taxon>
        <taxon>Pichiomycetes</taxon>
        <taxon>Pichiales</taxon>
        <taxon>Pichiaceae</taxon>
        <taxon>Kuraishia</taxon>
    </lineage>
</organism>
<dbReference type="HOGENOM" id="CLU_1927936_0_0_1"/>
<reference evidence="1" key="2">
    <citation type="submission" date="2014-02" db="EMBL/GenBank/DDBJ databases">
        <title>Complete DNA sequence of /Kuraishia capsulata/ illustrates novel genomic features among budding yeasts (/Saccharomycotina/).</title>
        <authorList>
            <person name="Morales L."/>
            <person name="Noel B."/>
            <person name="Porcel B."/>
            <person name="Marcet-Houben M."/>
            <person name="Hullo M-F."/>
            <person name="Sacerdot C."/>
            <person name="Tekaia F."/>
            <person name="Leh-Louis V."/>
            <person name="Despons L."/>
            <person name="Khanna V."/>
            <person name="Aury J-M."/>
            <person name="Barbe V."/>
            <person name="Couloux A."/>
            <person name="Labadie K."/>
            <person name="Pelletier E."/>
            <person name="Souciet J-L."/>
            <person name="Boekhout T."/>
            <person name="Gabaldon T."/>
            <person name="Wincker P."/>
            <person name="Dujon B."/>
        </authorList>
    </citation>
    <scope>NUCLEOTIDE SEQUENCE</scope>
    <source>
        <strain evidence="1">CBS 1993</strain>
    </source>
</reference>
<protein>
    <submittedName>
        <fullName evidence="1">Uncharacterized protein</fullName>
    </submittedName>
</protein>
<keyword evidence="2" id="KW-1185">Reference proteome</keyword>
<evidence type="ECO:0000313" key="2">
    <source>
        <dbReference type="Proteomes" id="UP000019384"/>
    </source>
</evidence>
<dbReference type="EMBL" id="HG793128">
    <property type="protein sequence ID" value="CDK27767.1"/>
    <property type="molecule type" value="Genomic_DNA"/>
</dbReference>
<name>W6MR87_9ASCO</name>
<dbReference type="AlphaFoldDB" id="W6MR87"/>
<gene>
    <name evidence="1" type="ORF">KUCA_T00003746001</name>
</gene>
<accession>W6MR87</accession>
<reference evidence="1" key="1">
    <citation type="submission" date="2013-12" db="EMBL/GenBank/DDBJ databases">
        <authorList>
            <person name="Genoscope - CEA"/>
        </authorList>
    </citation>
    <scope>NUCLEOTIDE SEQUENCE</scope>
    <source>
        <strain evidence="1">CBS 1993</strain>
    </source>
</reference>
<sequence>MDQRMLLLTRPTCDVILLRLQCTPYYFYPLLLTPLLTSETLIRPTRHTPKFACDLKTLLKPICHSRKTLLFDGIMLTIVTKARYRGMNYHPRKKGKTTEDARIRLSRLQQVTRECILCMEIRSPKHCNPVF</sequence>
<proteinExistence type="predicted"/>
<evidence type="ECO:0000313" key="1">
    <source>
        <dbReference type="EMBL" id="CDK27767.1"/>
    </source>
</evidence>
<dbReference type="GeneID" id="34521147"/>